<evidence type="ECO:0000313" key="1">
    <source>
        <dbReference type="EMBL" id="MCD1116706.1"/>
    </source>
</evidence>
<accession>A0A9Q3V3R4</accession>
<proteinExistence type="predicted"/>
<evidence type="ECO:0000313" key="2">
    <source>
        <dbReference type="Proteomes" id="UP001108025"/>
    </source>
</evidence>
<dbReference type="Proteomes" id="UP001108025">
    <property type="component" value="Unassembled WGS sequence"/>
</dbReference>
<gene>
    <name evidence="1" type="ORF">LO744_07535</name>
</gene>
<comment type="caution">
    <text evidence="1">The sequence shown here is derived from an EMBL/GenBank/DDBJ whole genome shotgun (WGS) entry which is preliminary data.</text>
</comment>
<sequence>MIINNKILNIDDYYYSIFMTVSESLTRFPVNELQSVGLAKTYYRHILGQNHKV</sequence>
<keyword evidence="2" id="KW-1185">Reference proteome</keyword>
<name>A0A9Q3V3R4_9FLAO</name>
<dbReference type="AlphaFoldDB" id="A0A9Q3V3R4"/>
<reference evidence="1" key="1">
    <citation type="submission" date="2021-11" db="EMBL/GenBank/DDBJ databases">
        <title>Description of novel Chryseobacterium species.</title>
        <authorList>
            <person name="Saticioglu I.B."/>
            <person name="Ay H."/>
            <person name="Altun S."/>
            <person name="Duman M."/>
        </authorList>
    </citation>
    <scope>NUCLEOTIDE SEQUENCE</scope>
    <source>
        <strain evidence="1">C-17</strain>
    </source>
</reference>
<protein>
    <submittedName>
        <fullName evidence="1">Uncharacterized protein</fullName>
    </submittedName>
</protein>
<dbReference type="RefSeq" id="WP_230668476.1">
    <property type="nucleotide sequence ID" value="NZ_JAJNAY010000001.1"/>
</dbReference>
<dbReference type="EMBL" id="JAJNAY010000001">
    <property type="protein sequence ID" value="MCD1116706.1"/>
    <property type="molecule type" value="Genomic_DNA"/>
</dbReference>
<organism evidence="1 2">
    <name type="scientific">Chryseobacterium turcicum</name>
    <dbReference type="NCBI Taxonomy" id="2898076"/>
    <lineage>
        <taxon>Bacteria</taxon>
        <taxon>Pseudomonadati</taxon>
        <taxon>Bacteroidota</taxon>
        <taxon>Flavobacteriia</taxon>
        <taxon>Flavobacteriales</taxon>
        <taxon>Weeksellaceae</taxon>
        <taxon>Chryseobacterium group</taxon>
        <taxon>Chryseobacterium</taxon>
    </lineage>
</organism>